<reference evidence="2 3" key="1">
    <citation type="journal article" date="2015" name="J. Microbiol.">
        <title>Sphingosinicella ginsenosidimutans sp. nov., with ginsenoside converting activity.</title>
        <authorList>
            <person name="Kim J.K."/>
            <person name="Kang M.S."/>
            <person name="Park S.C."/>
            <person name="Kim K.M."/>
            <person name="Choi K."/>
            <person name="Yoon M.H."/>
            <person name="Im W.T."/>
        </authorList>
    </citation>
    <scope>NUCLEOTIDE SEQUENCE [LARGE SCALE GENOMIC DNA]</scope>
    <source>
        <strain evidence="2 3">BS-11</strain>
    </source>
</reference>
<protein>
    <submittedName>
        <fullName evidence="2">Uncharacterized protein</fullName>
    </submittedName>
</protein>
<feature type="signal peptide" evidence="1">
    <location>
        <begin position="1"/>
        <end position="19"/>
    </location>
</feature>
<gene>
    <name evidence="2" type="ORF">FRZ32_11475</name>
</gene>
<organism evidence="2 3">
    <name type="scientific">Allosphingosinicella ginsenosidimutans</name>
    <dbReference type="NCBI Taxonomy" id="1176539"/>
    <lineage>
        <taxon>Bacteria</taxon>
        <taxon>Pseudomonadati</taxon>
        <taxon>Pseudomonadota</taxon>
        <taxon>Alphaproteobacteria</taxon>
        <taxon>Sphingomonadales</taxon>
        <taxon>Sphingomonadaceae</taxon>
        <taxon>Allosphingosinicella</taxon>
    </lineage>
</organism>
<keyword evidence="3" id="KW-1185">Reference proteome</keyword>
<accession>A0A5C6TVF9</accession>
<comment type="caution">
    <text evidence="2">The sequence shown here is derived from an EMBL/GenBank/DDBJ whole genome shotgun (WGS) entry which is preliminary data.</text>
</comment>
<dbReference type="Proteomes" id="UP000321249">
    <property type="component" value="Unassembled WGS sequence"/>
</dbReference>
<evidence type="ECO:0000256" key="1">
    <source>
        <dbReference type="SAM" id="SignalP"/>
    </source>
</evidence>
<dbReference type="RefSeq" id="WP_147043625.1">
    <property type="nucleotide sequence ID" value="NZ_BAABIR010000001.1"/>
</dbReference>
<dbReference type="AlphaFoldDB" id="A0A5C6TVF9"/>
<evidence type="ECO:0000313" key="3">
    <source>
        <dbReference type="Proteomes" id="UP000321249"/>
    </source>
</evidence>
<keyword evidence="1" id="KW-0732">Signal</keyword>
<proteinExistence type="predicted"/>
<dbReference type="EMBL" id="VOQQ01000001">
    <property type="protein sequence ID" value="TXC64219.1"/>
    <property type="molecule type" value="Genomic_DNA"/>
</dbReference>
<feature type="chain" id="PRO_5022875320" evidence="1">
    <location>
        <begin position="20"/>
        <end position="162"/>
    </location>
</feature>
<sequence length="162" mass="17163">MKELVIVAIAALAALPLAAQPAGPAGPITLDVQYTPAAAASIARNHYPMRVFLSFDGDPVPAHRRDVDEISETIDLGMSPPQTIPSTAGAHPVPLAGLNRARLSWVREARVSVSVAPFLTDAQIRNARAADTIICQSPAQMSIARATAQPLPIICRTMPETR</sequence>
<name>A0A5C6TVF9_9SPHN</name>
<evidence type="ECO:0000313" key="2">
    <source>
        <dbReference type="EMBL" id="TXC64219.1"/>
    </source>
</evidence>